<dbReference type="AlphaFoldDB" id="A0A162CAC9"/>
<sequence length="326" mass="37286">MDTGTHFVMGIALGGLATLDPAVGGSFLTSEAVLVGTIIGSQAPDLDTVLKFKNNAAYLKNHRGITHSIPAVLLWSLLITGAIHFIMPSSSLIHVWIWTLLAVVLHVVVDIFNGYGTQALRPFSEKWIALGTINTFDSFIFIAHIVGIGIWLSGAHGGYTFLIIYCIIALYYVVRLLMQRSIKKKILNRWKNVENVIFNPTMKFRKWQLVIVTKEHYYVAYSNFTEIQIVDQFERKELPNHPAMEAAKKDRNISAFLHFSPVFHWQIKEQLDYTEIRLIDLRYFSKGHYPFVAVTQLDKDLNIVRSYTGWIFSKKRMKKKLKPLID</sequence>
<dbReference type="InterPro" id="IPR053170">
    <property type="entry name" value="Transcription_regulator"/>
</dbReference>
<dbReference type="InterPro" id="IPR007404">
    <property type="entry name" value="YdjM-like"/>
</dbReference>
<feature type="transmembrane region" description="Helical" evidence="1">
    <location>
        <begin position="127"/>
        <end position="152"/>
    </location>
</feature>
<feature type="transmembrane region" description="Helical" evidence="1">
    <location>
        <begin position="93"/>
        <end position="115"/>
    </location>
</feature>
<keyword evidence="1" id="KW-0812">Transmembrane</keyword>
<evidence type="ECO:0000313" key="2">
    <source>
        <dbReference type="EMBL" id="KZN97983.1"/>
    </source>
</evidence>
<feature type="transmembrane region" description="Helical" evidence="1">
    <location>
        <begin position="158"/>
        <end position="178"/>
    </location>
</feature>
<keyword evidence="1" id="KW-1133">Transmembrane helix</keyword>
<feature type="transmembrane region" description="Helical" evidence="1">
    <location>
        <begin position="69"/>
        <end position="87"/>
    </location>
</feature>
<dbReference type="Proteomes" id="UP000076476">
    <property type="component" value="Unassembled WGS sequence"/>
</dbReference>
<dbReference type="OrthoDB" id="110250at2"/>
<dbReference type="PANTHER" id="PTHR40031:SF1">
    <property type="entry name" value="MEMBRANE-BOUND METAL-DEPENDENT HYDROLASE"/>
    <property type="match status" value="1"/>
</dbReference>
<dbReference type="STRING" id="33936.AZI98_00100"/>
<dbReference type="PANTHER" id="PTHR40031">
    <property type="entry name" value="HYPOTHETICAL MEMBRANE SPANNING PROTEIN"/>
    <property type="match status" value="1"/>
</dbReference>
<organism evidence="2 3">
    <name type="scientific">Aeribacillus pallidus</name>
    <dbReference type="NCBI Taxonomy" id="33936"/>
    <lineage>
        <taxon>Bacteria</taxon>
        <taxon>Bacillati</taxon>
        <taxon>Bacillota</taxon>
        <taxon>Bacilli</taxon>
        <taxon>Bacillales</taxon>
        <taxon>Bacillaceae</taxon>
        <taxon>Aeribacillus</taxon>
    </lineage>
</organism>
<dbReference type="RefSeq" id="WP_063386364.1">
    <property type="nucleotide sequence ID" value="NZ_LWBR01000001.1"/>
</dbReference>
<name>A0A162CAC9_9BACI</name>
<dbReference type="GeneID" id="301127332"/>
<comment type="caution">
    <text evidence="2">The sequence shown here is derived from an EMBL/GenBank/DDBJ whole genome shotgun (WGS) entry which is preliminary data.</text>
</comment>
<reference evidence="2 3" key="1">
    <citation type="submission" date="2016-04" db="EMBL/GenBank/DDBJ databases">
        <title>Draft genome sequence of Aeribacillus pallidus 8m3 from petroleum reservoir.</title>
        <authorList>
            <person name="Poltaraus A.B."/>
            <person name="Nazina T.N."/>
            <person name="Tourova T.P."/>
            <person name="Malakho S.M."/>
            <person name="Korshunova A.V."/>
            <person name="Sokolova D.S."/>
        </authorList>
    </citation>
    <scope>NUCLEOTIDE SEQUENCE [LARGE SCALE GENOMIC DNA]</scope>
    <source>
        <strain evidence="2 3">8m3</strain>
    </source>
</reference>
<dbReference type="Pfam" id="PF04307">
    <property type="entry name" value="YdjM"/>
    <property type="match status" value="1"/>
</dbReference>
<dbReference type="EMBL" id="LWBR01000001">
    <property type="protein sequence ID" value="KZN97983.1"/>
    <property type="molecule type" value="Genomic_DNA"/>
</dbReference>
<evidence type="ECO:0008006" key="4">
    <source>
        <dbReference type="Google" id="ProtNLM"/>
    </source>
</evidence>
<proteinExistence type="predicted"/>
<gene>
    <name evidence="2" type="ORF">AZI98_00100</name>
</gene>
<evidence type="ECO:0000313" key="3">
    <source>
        <dbReference type="Proteomes" id="UP000076476"/>
    </source>
</evidence>
<protein>
    <recommendedName>
        <fullName evidence="4">Metal-dependent hydrolase</fullName>
    </recommendedName>
</protein>
<evidence type="ECO:0000256" key="1">
    <source>
        <dbReference type="SAM" id="Phobius"/>
    </source>
</evidence>
<keyword evidence="3" id="KW-1185">Reference proteome</keyword>
<keyword evidence="1" id="KW-0472">Membrane</keyword>
<accession>A0A162CAC9</accession>